<protein>
    <recommendedName>
        <fullName evidence="4">HTH araC/xylS-type domain-containing protein</fullName>
    </recommendedName>
</protein>
<dbReference type="PANTHER" id="PTHR43280">
    <property type="entry name" value="ARAC-FAMILY TRANSCRIPTIONAL REGULATOR"/>
    <property type="match status" value="1"/>
</dbReference>
<keyword evidence="1" id="KW-0805">Transcription regulation</keyword>
<dbReference type="AlphaFoldDB" id="A0A806KHA0"/>
<dbReference type="Pfam" id="PF12833">
    <property type="entry name" value="HTH_18"/>
    <property type="match status" value="1"/>
</dbReference>
<dbReference type="SUPFAM" id="SSF46689">
    <property type="entry name" value="Homeodomain-like"/>
    <property type="match status" value="2"/>
</dbReference>
<organism evidence="5">
    <name type="scientific">uncultured bacterium contig00160</name>
    <dbReference type="NCBI Taxonomy" id="1181593"/>
    <lineage>
        <taxon>Bacteria</taxon>
        <taxon>environmental samples</taxon>
    </lineage>
</organism>
<proteinExistence type="predicted"/>
<dbReference type="GO" id="GO:0043565">
    <property type="term" value="F:sequence-specific DNA binding"/>
    <property type="evidence" value="ECO:0007669"/>
    <property type="project" value="InterPro"/>
</dbReference>
<dbReference type="PANTHER" id="PTHR43280:SF28">
    <property type="entry name" value="HTH-TYPE TRANSCRIPTIONAL ACTIVATOR RHAS"/>
    <property type="match status" value="1"/>
</dbReference>
<reference evidence="5" key="1">
    <citation type="submission" date="2012-03" db="EMBL/GenBank/DDBJ databases">
        <title>Functional metagenomics reveals considerable lignocellulase gene clusters in the gut microbiome of a wood-feeding higher termite.</title>
        <authorList>
            <person name="Liu N."/>
        </authorList>
    </citation>
    <scope>NUCLEOTIDE SEQUENCE</scope>
</reference>
<dbReference type="InterPro" id="IPR009057">
    <property type="entry name" value="Homeodomain-like_sf"/>
</dbReference>
<accession>A0A806KHA0</accession>
<dbReference type="GO" id="GO:0003700">
    <property type="term" value="F:DNA-binding transcription factor activity"/>
    <property type="evidence" value="ECO:0007669"/>
    <property type="project" value="InterPro"/>
</dbReference>
<keyword evidence="2" id="KW-0238">DNA-binding</keyword>
<name>A0A806KHA0_9BACT</name>
<feature type="domain" description="HTH araC/xylS-type" evidence="4">
    <location>
        <begin position="107"/>
        <end position="205"/>
    </location>
</feature>
<dbReference type="InterPro" id="IPR018060">
    <property type="entry name" value="HTH_AraC"/>
</dbReference>
<dbReference type="SMART" id="SM00342">
    <property type="entry name" value="HTH_ARAC"/>
    <property type="match status" value="1"/>
</dbReference>
<evidence type="ECO:0000256" key="2">
    <source>
        <dbReference type="ARBA" id="ARBA00023125"/>
    </source>
</evidence>
<dbReference type="EMBL" id="JQ844269">
    <property type="protein sequence ID" value="AGS54005.1"/>
    <property type="molecule type" value="Genomic_DNA"/>
</dbReference>
<keyword evidence="3" id="KW-0804">Transcription</keyword>
<evidence type="ECO:0000256" key="1">
    <source>
        <dbReference type="ARBA" id="ARBA00023015"/>
    </source>
</evidence>
<dbReference type="Gene3D" id="1.10.10.60">
    <property type="entry name" value="Homeodomain-like"/>
    <property type="match status" value="2"/>
</dbReference>
<sequence length="226" mass="25063">MTALRKGDAVEANKTLNELLAMVIFSNPGQIKHIQLRITELVVLISRVEISPAKSGSLSMEINSQNLKLVQEAKTIEELTDIIHSVVDRVSGAISSFKGIPHAAALRKAENFILENFTRKISLKEIAGIAGLSPPYFSTIFKEEMGENLSKYLNRLRVEKASRLLLETDMSLSEIAACCCFEDQSWFSKIFKSYTGISPGKYRNQGGGIVRDINDNNLSKTPTKKI</sequence>
<dbReference type="PROSITE" id="PS01124">
    <property type="entry name" value="HTH_ARAC_FAMILY_2"/>
    <property type="match status" value="1"/>
</dbReference>
<evidence type="ECO:0000313" key="5">
    <source>
        <dbReference type="EMBL" id="AGS54005.1"/>
    </source>
</evidence>
<evidence type="ECO:0000256" key="3">
    <source>
        <dbReference type="ARBA" id="ARBA00023163"/>
    </source>
</evidence>
<evidence type="ECO:0000259" key="4">
    <source>
        <dbReference type="PROSITE" id="PS01124"/>
    </source>
</evidence>